<evidence type="ECO:0000313" key="11">
    <source>
        <dbReference type="Proteomes" id="UP000538292"/>
    </source>
</evidence>
<keyword evidence="4" id="KW-0255">Endonuclease</keyword>
<organism evidence="10 11">
    <name type="scientific">Thermoactinomyces mirandus</name>
    <dbReference type="NCBI Taxonomy" id="2756294"/>
    <lineage>
        <taxon>Bacteria</taxon>
        <taxon>Bacillati</taxon>
        <taxon>Bacillota</taxon>
        <taxon>Bacilli</taxon>
        <taxon>Bacillales</taxon>
        <taxon>Thermoactinomycetaceae</taxon>
        <taxon>Thermoactinomyces</taxon>
    </lineage>
</organism>
<proteinExistence type="inferred from homology"/>
<dbReference type="GO" id="GO:0051607">
    <property type="term" value="P:defense response to virus"/>
    <property type="evidence" value="ECO:0007669"/>
    <property type="project" value="UniProtKB-KW"/>
</dbReference>
<evidence type="ECO:0000259" key="9">
    <source>
        <dbReference type="Pfam" id="PF03787"/>
    </source>
</evidence>
<dbReference type="GO" id="GO:0004519">
    <property type="term" value="F:endonuclease activity"/>
    <property type="evidence" value="ECO:0007669"/>
    <property type="project" value="UniProtKB-KW"/>
</dbReference>
<dbReference type="AlphaFoldDB" id="A0A7W2AS42"/>
<dbReference type="Proteomes" id="UP000538292">
    <property type="component" value="Unassembled WGS sequence"/>
</dbReference>
<comment type="caution">
    <text evidence="10">The sequence shown here is derived from an EMBL/GenBank/DDBJ whole genome shotgun (WGS) entry which is preliminary data.</text>
</comment>
<dbReference type="PANTHER" id="PTHR35579">
    <property type="entry name" value="CRISPR SYSTEM CMS ENDORIBONUCLEASE CSM3"/>
    <property type="match status" value="1"/>
</dbReference>
<keyword evidence="3" id="KW-0540">Nuclease</keyword>
<evidence type="ECO:0000256" key="3">
    <source>
        <dbReference type="ARBA" id="ARBA00022722"/>
    </source>
</evidence>
<evidence type="ECO:0000256" key="8">
    <source>
        <dbReference type="ARBA" id="ARBA00033183"/>
    </source>
</evidence>
<name>A0A7W2AS42_9BACL</name>
<reference evidence="10 11" key="1">
    <citation type="submission" date="2020-07" db="EMBL/GenBank/DDBJ databases">
        <title>Thermoactinomyces phylogeny.</title>
        <authorList>
            <person name="Dunlap C."/>
        </authorList>
    </citation>
    <scope>NUCLEOTIDE SEQUENCE [LARGE SCALE GENOMIC DNA]</scope>
    <source>
        <strain evidence="10 11">AMNI-1</strain>
    </source>
</reference>
<accession>A0A7W2AS42</accession>
<dbReference type="Pfam" id="PF03787">
    <property type="entry name" value="RAMPs"/>
    <property type="match status" value="1"/>
</dbReference>
<feature type="domain" description="CRISPR type III-associated protein" evidence="9">
    <location>
        <begin position="12"/>
        <end position="201"/>
    </location>
</feature>
<protein>
    <recommendedName>
        <fullName evidence="2">CRISPR system Cms endoribonuclease Csm3</fullName>
    </recommendedName>
    <alternativeName>
        <fullName evidence="8">CRISPR type III A-associated RAMP protein Csm3</fullName>
    </alternativeName>
</protein>
<evidence type="ECO:0000256" key="5">
    <source>
        <dbReference type="ARBA" id="ARBA00022801"/>
    </source>
</evidence>
<keyword evidence="5" id="KW-0378">Hydrolase</keyword>
<comment type="similarity">
    <text evidence="1">Belongs to the CRISPR-associated Csm3 family.</text>
</comment>
<dbReference type="PANTHER" id="PTHR35579:SF3">
    <property type="entry name" value="CRISPR SYSTEM CMS ENDORIBONUCLEASE CSM3"/>
    <property type="match status" value="1"/>
</dbReference>
<keyword evidence="7" id="KW-0051">Antiviral defense</keyword>
<evidence type="ECO:0000256" key="6">
    <source>
        <dbReference type="ARBA" id="ARBA00022884"/>
    </source>
</evidence>
<sequence length="226" mass="25631">MKLVKHILIRGTIHCLTGLRIGGSKDQVDIGGIDNNIIRHPITGEPYIPGSSLKGKMRSLLEYRYSQEIKNGPCSCNTVERHCPVCEYFGSRKETNAPTRVLVRDAKMSPASRKWLTEAPIDQVFNYAEVKWENVIQRKSGSATPRQQERVPAGTEFVFEISIRVFDIDNEEDLINFVLEGMELLQKDYLGSSGGRGYGQIQFQNVTIDDKMCDRFKNRTGNDQDE</sequence>
<dbReference type="RefSeq" id="WP_181739206.1">
    <property type="nucleotide sequence ID" value="NZ_JACEOL010000023.1"/>
</dbReference>
<dbReference type="InterPro" id="IPR052216">
    <property type="entry name" value="CRISPR_Csm3_endoribonuclease"/>
</dbReference>
<keyword evidence="6" id="KW-0694">RNA-binding</keyword>
<evidence type="ECO:0000313" key="10">
    <source>
        <dbReference type="EMBL" id="MBA4602061.1"/>
    </source>
</evidence>
<evidence type="ECO:0000256" key="4">
    <source>
        <dbReference type="ARBA" id="ARBA00022759"/>
    </source>
</evidence>
<dbReference type="GO" id="GO:0016787">
    <property type="term" value="F:hydrolase activity"/>
    <property type="evidence" value="ECO:0007669"/>
    <property type="project" value="UniProtKB-KW"/>
</dbReference>
<dbReference type="GO" id="GO:0003723">
    <property type="term" value="F:RNA binding"/>
    <property type="evidence" value="ECO:0007669"/>
    <property type="project" value="UniProtKB-KW"/>
</dbReference>
<dbReference type="InterPro" id="IPR005537">
    <property type="entry name" value="RAMP_III_fam"/>
</dbReference>
<dbReference type="NCBIfam" id="TIGR02582">
    <property type="entry name" value="cas7_TM1809"/>
    <property type="match status" value="1"/>
</dbReference>
<evidence type="ECO:0000256" key="2">
    <source>
        <dbReference type="ARBA" id="ARBA00022150"/>
    </source>
</evidence>
<keyword evidence="11" id="KW-1185">Reference proteome</keyword>
<evidence type="ECO:0000256" key="7">
    <source>
        <dbReference type="ARBA" id="ARBA00023118"/>
    </source>
</evidence>
<evidence type="ECO:0000256" key="1">
    <source>
        <dbReference type="ARBA" id="ARBA00006342"/>
    </source>
</evidence>
<dbReference type="EMBL" id="JACEOL010000023">
    <property type="protein sequence ID" value="MBA4602061.1"/>
    <property type="molecule type" value="Genomic_DNA"/>
</dbReference>
<gene>
    <name evidence="10" type="primary">csm3</name>
    <name evidence="10" type="ORF">H2C83_06965</name>
</gene>
<dbReference type="InterPro" id="IPR013412">
    <property type="entry name" value="CRISPR-assoc_RAMP_Csm3"/>
</dbReference>